<evidence type="ECO:0000256" key="10">
    <source>
        <dbReference type="ARBA" id="ARBA00023242"/>
    </source>
</evidence>
<dbReference type="FunFam" id="3.30.160.60:FF:000912">
    <property type="entry name" value="Zinc finger protein 660"/>
    <property type="match status" value="1"/>
</dbReference>
<protein>
    <submittedName>
        <fullName evidence="14">Zinc finger, C2H2 type</fullName>
    </submittedName>
</protein>
<feature type="domain" description="C2H2-type" evidence="13">
    <location>
        <begin position="263"/>
        <end position="292"/>
    </location>
</feature>
<dbReference type="OrthoDB" id="6077919at2759"/>
<evidence type="ECO:0000256" key="9">
    <source>
        <dbReference type="ARBA" id="ARBA00023163"/>
    </source>
</evidence>
<organism evidence="14 15">
    <name type="scientific">Desmophyllum pertusum</name>
    <dbReference type="NCBI Taxonomy" id="174260"/>
    <lineage>
        <taxon>Eukaryota</taxon>
        <taxon>Metazoa</taxon>
        <taxon>Cnidaria</taxon>
        <taxon>Anthozoa</taxon>
        <taxon>Hexacorallia</taxon>
        <taxon>Scleractinia</taxon>
        <taxon>Caryophylliina</taxon>
        <taxon>Caryophylliidae</taxon>
        <taxon>Desmophyllum</taxon>
    </lineage>
</organism>
<dbReference type="GO" id="GO:0000981">
    <property type="term" value="F:DNA-binding transcription factor activity, RNA polymerase II-specific"/>
    <property type="evidence" value="ECO:0007669"/>
    <property type="project" value="TreeGrafter"/>
</dbReference>
<evidence type="ECO:0000256" key="2">
    <source>
        <dbReference type="ARBA" id="ARBA00022723"/>
    </source>
</evidence>
<comment type="subcellular location">
    <subcellularLocation>
        <location evidence="1">Nucleus</location>
    </subcellularLocation>
</comment>
<dbReference type="FunFam" id="3.30.160.60:FF:000446">
    <property type="entry name" value="Zinc finger protein"/>
    <property type="match status" value="1"/>
</dbReference>
<feature type="domain" description="C2H2-type" evidence="13">
    <location>
        <begin position="143"/>
        <end position="172"/>
    </location>
</feature>
<dbReference type="PANTHER" id="PTHR14003">
    <property type="entry name" value="TRANSCRIPTIONAL REPRESSOR PROTEIN YY"/>
    <property type="match status" value="1"/>
</dbReference>
<feature type="domain" description="C2H2-type" evidence="13">
    <location>
        <begin position="323"/>
        <end position="350"/>
    </location>
</feature>
<accession>A0A9X0A0D6</accession>
<feature type="domain" description="C2H2-type" evidence="13">
    <location>
        <begin position="233"/>
        <end position="262"/>
    </location>
</feature>
<keyword evidence="15" id="KW-1185">Reference proteome</keyword>
<evidence type="ECO:0000256" key="11">
    <source>
        <dbReference type="PROSITE-ProRule" id="PRU00042"/>
    </source>
</evidence>
<dbReference type="GO" id="GO:0000978">
    <property type="term" value="F:RNA polymerase II cis-regulatory region sequence-specific DNA binding"/>
    <property type="evidence" value="ECO:0007669"/>
    <property type="project" value="TreeGrafter"/>
</dbReference>
<dbReference type="SMART" id="SM00355">
    <property type="entry name" value="ZnF_C2H2"/>
    <property type="match status" value="7"/>
</dbReference>
<evidence type="ECO:0000256" key="12">
    <source>
        <dbReference type="SAM" id="MobiDB-lite"/>
    </source>
</evidence>
<feature type="region of interest" description="Disordered" evidence="12">
    <location>
        <begin position="525"/>
        <end position="563"/>
    </location>
</feature>
<dbReference type="FunFam" id="3.30.160.60:FF:001498">
    <property type="entry name" value="Zinc finger protein 404"/>
    <property type="match status" value="1"/>
</dbReference>
<dbReference type="PROSITE" id="PS00028">
    <property type="entry name" value="ZINC_FINGER_C2H2_1"/>
    <property type="match status" value="7"/>
</dbReference>
<dbReference type="Gene3D" id="3.30.160.60">
    <property type="entry name" value="Classic Zinc Finger"/>
    <property type="match status" value="7"/>
</dbReference>
<dbReference type="Proteomes" id="UP001163046">
    <property type="component" value="Unassembled WGS sequence"/>
</dbReference>
<dbReference type="SUPFAM" id="SSF57667">
    <property type="entry name" value="beta-beta-alpha zinc fingers"/>
    <property type="match status" value="4"/>
</dbReference>
<dbReference type="GO" id="GO:0005667">
    <property type="term" value="C:transcription regulator complex"/>
    <property type="evidence" value="ECO:0007669"/>
    <property type="project" value="TreeGrafter"/>
</dbReference>
<dbReference type="FunFam" id="3.30.160.60:FF:000462">
    <property type="entry name" value="Zinc finger protein 410"/>
    <property type="match status" value="1"/>
</dbReference>
<keyword evidence="10" id="KW-0539">Nucleus</keyword>
<feature type="region of interest" description="Disordered" evidence="12">
    <location>
        <begin position="334"/>
        <end position="360"/>
    </location>
</feature>
<keyword evidence="8" id="KW-0010">Activator</keyword>
<evidence type="ECO:0000313" key="15">
    <source>
        <dbReference type="Proteomes" id="UP001163046"/>
    </source>
</evidence>
<dbReference type="PROSITE" id="PS50157">
    <property type="entry name" value="ZINC_FINGER_C2H2_2"/>
    <property type="match status" value="7"/>
</dbReference>
<dbReference type="FunFam" id="3.30.160.60:FF:000125">
    <property type="entry name" value="Putative zinc finger protein 143"/>
    <property type="match status" value="3"/>
</dbReference>
<dbReference type="GO" id="GO:0008270">
    <property type="term" value="F:zinc ion binding"/>
    <property type="evidence" value="ECO:0007669"/>
    <property type="project" value="UniProtKB-KW"/>
</dbReference>
<evidence type="ECO:0000256" key="8">
    <source>
        <dbReference type="ARBA" id="ARBA00023159"/>
    </source>
</evidence>
<keyword evidence="2" id="KW-0479">Metal-binding</keyword>
<dbReference type="AlphaFoldDB" id="A0A9X0A0D6"/>
<keyword evidence="3" id="KW-0677">Repeat</keyword>
<evidence type="ECO:0000256" key="3">
    <source>
        <dbReference type="ARBA" id="ARBA00022737"/>
    </source>
</evidence>
<dbReference type="EMBL" id="MU825411">
    <property type="protein sequence ID" value="KAJ7390815.1"/>
    <property type="molecule type" value="Genomic_DNA"/>
</dbReference>
<feature type="domain" description="C2H2-type" evidence="13">
    <location>
        <begin position="203"/>
        <end position="232"/>
    </location>
</feature>
<keyword evidence="5" id="KW-0862">Zinc</keyword>
<dbReference type="Pfam" id="PF00096">
    <property type="entry name" value="zf-C2H2"/>
    <property type="match status" value="5"/>
</dbReference>
<evidence type="ECO:0000256" key="7">
    <source>
        <dbReference type="ARBA" id="ARBA00023125"/>
    </source>
</evidence>
<keyword evidence="9" id="KW-0804">Transcription</keyword>
<dbReference type="GO" id="GO:0031519">
    <property type="term" value="C:PcG protein complex"/>
    <property type="evidence" value="ECO:0007669"/>
    <property type="project" value="TreeGrafter"/>
</dbReference>
<keyword evidence="4 11" id="KW-0863">Zinc-finger</keyword>
<feature type="domain" description="C2H2-type" evidence="13">
    <location>
        <begin position="173"/>
        <end position="202"/>
    </location>
</feature>
<comment type="caution">
    <text evidence="14">The sequence shown here is derived from an EMBL/GenBank/DDBJ whole genome shotgun (WGS) entry which is preliminary data.</text>
</comment>
<evidence type="ECO:0000256" key="6">
    <source>
        <dbReference type="ARBA" id="ARBA00023015"/>
    </source>
</evidence>
<dbReference type="InterPro" id="IPR013087">
    <property type="entry name" value="Znf_C2H2_type"/>
</dbReference>
<evidence type="ECO:0000256" key="5">
    <source>
        <dbReference type="ARBA" id="ARBA00022833"/>
    </source>
</evidence>
<feature type="compositionally biased region" description="Basic and acidic residues" evidence="12">
    <location>
        <begin position="547"/>
        <end position="563"/>
    </location>
</feature>
<reference evidence="14" key="1">
    <citation type="submission" date="2023-01" db="EMBL/GenBank/DDBJ databases">
        <title>Genome assembly of the deep-sea coral Lophelia pertusa.</title>
        <authorList>
            <person name="Herrera S."/>
            <person name="Cordes E."/>
        </authorList>
    </citation>
    <scope>NUCLEOTIDE SEQUENCE</scope>
    <source>
        <strain evidence="14">USNM1676648</strain>
        <tissue evidence="14">Polyp</tissue>
    </source>
</reference>
<proteinExistence type="predicted"/>
<dbReference type="GO" id="GO:0000785">
    <property type="term" value="C:chromatin"/>
    <property type="evidence" value="ECO:0007669"/>
    <property type="project" value="TreeGrafter"/>
</dbReference>
<dbReference type="GO" id="GO:0045596">
    <property type="term" value="P:negative regulation of cell differentiation"/>
    <property type="evidence" value="ECO:0007669"/>
    <property type="project" value="UniProtKB-ARBA"/>
</dbReference>
<evidence type="ECO:0000313" key="14">
    <source>
        <dbReference type="EMBL" id="KAJ7390815.1"/>
    </source>
</evidence>
<evidence type="ECO:0000256" key="4">
    <source>
        <dbReference type="ARBA" id="ARBA00022771"/>
    </source>
</evidence>
<keyword evidence="6" id="KW-0805">Transcription regulation</keyword>
<sequence length="563" mass="62634">MMDLSMEQDGLGTIGSEAFSTSSEILSEETHSLMVCPSDECADVTSDKQGTDVSTDCPSGVVQSLPNEIITQTGSIGGQCVTIVTEAINCSSQVLVDRTEDTDADDTGLLYIQNCSSPEESQHTHMLLLPRSRDSTKNQLRMFECVYAECGRTFTTAAHLRYHMRTHTGEKPYSCSHEGCGRNFTSSGYLRYHQCTHSGKRTFKCQHPGCDRVFAWPAHMKYHMKTHTGDRAYHCSFDGCNKSFYVLQRLNVHMRVHTGERPYTCNVEHCMKSFTTQGNLKNHMRIHTGERPYSCSIEGCGRTFTEHSSLRKHKLIHTGEKPYICEICGKTFSQSGSRNAHQKRHTDVNKNDKRTKKAPTKNSVIVNVEDDDQGRCFHISRIWMIQAVGDQLVLAQPIVAKEVSIETTPVHTMSLLVHTADHDPMVTQDSLTQATADVVSLAETVVAQQAVIHTMLDGAAIIPTSSHSELSVVDQVLHTSNVEQMMQSVVSQHILSGHIQLPLSEELEETQEQGGAVPHLTVDLSGFIQQTDEQSTHEGEEDDEENEHGYHVGAEGKQDIQEN</sequence>
<dbReference type="InterPro" id="IPR036236">
    <property type="entry name" value="Znf_C2H2_sf"/>
</dbReference>
<evidence type="ECO:0000259" key="13">
    <source>
        <dbReference type="PROSITE" id="PS50157"/>
    </source>
</evidence>
<name>A0A9X0A0D6_9CNID</name>
<gene>
    <name evidence="14" type="primary">klf17</name>
    <name evidence="14" type="ORF">OS493_022374</name>
</gene>
<dbReference type="PANTHER" id="PTHR14003:SF24">
    <property type="entry name" value="ZINC FINGER PROTEIN 410"/>
    <property type="match status" value="1"/>
</dbReference>
<evidence type="ECO:0000256" key="1">
    <source>
        <dbReference type="ARBA" id="ARBA00004123"/>
    </source>
</evidence>
<keyword evidence="7" id="KW-0238">DNA-binding</keyword>
<feature type="domain" description="C2H2-type" evidence="13">
    <location>
        <begin position="293"/>
        <end position="322"/>
    </location>
</feature>